<comment type="subunit">
    <text evidence="12">Homodimer. Forms a complex with the accessory proteins ExbB and ExbD.</text>
</comment>
<keyword evidence="11" id="KW-0472">Membrane</keyword>
<evidence type="ECO:0000256" key="3">
    <source>
        <dbReference type="ARBA" id="ARBA00022362"/>
    </source>
</evidence>
<name>A0A9X7N1M1_PSEDE</name>
<keyword evidence="17" id="KW-1185">Reference proteome</keyword>
<evidence type="ECO:0000256" key="1">
    <source>
        <dbReference type="ARBA" id="ARBA00004383"/>
    </source>
</evidence>
<evidence type="ECO:0000256" key="12">
    <source>
        <dbReference type="ARBA" id="ARBA00025849"/>
    </source>
</evidence>
<dbReference type="GO" id="GO:0055085">
    <property type="term" value="P:transmembrane transport"/>
    <property type="evidence" value="ECO:0007669"/>
    <property type="project" value="InterPro"/>
</dbReference>
<keyword evidence="9 13" id="KW-0653">Protein transport</keyword>
<evidence type="ECO:0000259" key="15">
    <source>
        <dbReference type="PROSITE" id="PS52015"/>
    </source>
</evidence>
<dbReference type="PANTHER" id="PTHR33446">
    <property type="entry name" value="PROTEIN TONB-RELATED"/>
    <property type="match status" value="1"/>
</dbReference>
<proteinExistence type="inferred from homology"/>
<evidence type="ECO:0000256" key="13">
    <source>
        <dbReference type="RuleBase" id="RU362123"/>
    </source>
</evidence>
<keyword evidence="8" id="KW-0677">Repeat</keyword>
<dbReference type="InterPro" id="IPR003538">
    <property type="entry name" value="TonB"/>
</dbReference>
<evidence type="ECO:0000256" key="11">
    <source>
        <dbReference type="ARBA" id="ARBA00023136"/>
    </source>
</evidence>
<dbReference type="PROSITE" id="PS52015">
    <property type="entry name" value="TONB_CTD"/>
    <property type="match status" value="1"/>
</dbReference>
<protein>
    <recommendedName>
        <fullName evidence="3 13">Protein TonB</fullName>
    </recommendedName>
</protein>
<dbReference type="InterPro" id="IPR051045">
    <property type="entry name" value="TonB-dependent_transducer"/>
</dbReference>
<dbReference type="GO" id="GO:0098797">
    <property type="term" value="C:plasma membrane protein complex"/>
    <property type="evidence" value="ECO:0007669"/>
    <property type="project" value="TreeGrafter"/>
</dbReference>
<comment type="similarity">
    <text evidence="2 13">Belongs to the TonB family.</text>
</comment>
<dbReference type="OrthoDB" id="7032307at2"/>
<dbReference type="SUPFAM" id="SSF74653">
    <property type="entry name" value="TolA/TonB C-terminal domain"/>
    <property type="match status" value="1"/>
</dbReference>
<evidence type="ECO:0000256" key="6">
    <source>
        <dbReference type="ARBA" id="ARBA00022519"/>
    </source>
</evidence>
<dbReference type="PRINTS" id="PR01374">
    <property type="entry name" value="TONBPROTEIN"/>
</dbReference>
<evidence type="ECO:0000256" key="5">
    <source>
        <dbReference type="ARBA" id="ARBA00022475"/>
    </source>
</evidence>
<accession>A0A9X7N1M1</accession>
<keyword evidence="6 13" id="KW-0997">Cell inner membrane</keyword>
<dbReference type="PROSITE" id="PS51257">
    <property type="entry name" value="PROKAR_LIPOPROTEIN"/>
    <property type="match status" value="1"/>
</dbReference>
<dbReference type="GO" id="GO:0015891">
    <property type="term" value="P:siderophore transport"/>
    <property type="evidence" value="ECO:0007669"/>
    <property type="project" value="InterPro"/>
</dbReference>
<dbReference type="InterPro" id="IPR037682">
    <property type="entry name" value="TonB_C"/>
</dbReference>
<comment type="function">
    <text evidence="13">Interacts with outer membrane receptor proteins that carry out high-affinity binding and energy dependent uptake into the periplasmic space of specific substrates. It could act to transduce energy from the cytoplasmic membrane to specific energy-requiring processes in the outer membrane, resulting in the release into the periplasm of ligands bound by these outer membrane proteins.</text>
</comment>
<sequence length="240" mass="26470">MERTTGIARIGLLLAVTAMTACSSVPKDETPRLVPRDMASPEYPQQFRPRGIDGRVKTSFDIEASGEVANVQIVESSNPALAEAVRERVSQWRFEPWQPTAKYPAPRQVVKTFEFKQAEAGTPMLPSDKAAGNSEESLANTVRELLAQPCSAISSQYAEFHQAYPDRPLDQLATFRMTSGALFLAQLGGKLDVEKNRLIGKRFDAALPRVLERCQQQPDAVYSDVLAEEMRRAQVDSAGS</sequence>
<keyword evidence="10" id="KW-1133">Transmembrane helix</keyword>
<evidence type="ECO:0000256" key="8">
    <source>
        <dbReference type="ARBA" id="ARBA00022737"/>
    </source>
</evidence>
<dbReference type="Pfam" id="PF03544">
    <property type="entry name" value="TonB_C"/>
    <property type="match status" value="1"/>
</dbReference>
<keyword evidence="4 13" id="KW-0813">Transport</keyword>
<gene>
    <name evidence="16" type="ORF">F1C79_17645</name>
</gene>
<dbReference type="EMBL" id="CP043626">
    <property type="protein sequence ID" value="QEY73279.1"/>
    <property type="molecule type" value="Genomic_DNA"/>
</dbReference>
<evidence type="ECO:0000256" key="4">
    <source>
        <dbReference type="ARBA" id="ARBA00022448"/>
    </source>
</evidence>
<dbReference type="NCBIfam" id="TIGR01352">
    <property type="entry name" value="tonB_Cterm"/>
    <property type="match status" value="1"/>
</dbReference>
<feature type="region of interest" description="Disordered" evidence="14">
    <location>
        <begin position="27"/>
        <end position="51"/>
    </location>
</feature>
<comment type="subcellular location">
    <subcellularLocation>
        <location evidence="1 13">Cell inner membrane</location>
        <topology evidence="1 13">Single-pass membrane protein</topology>
        <orientation evidence="1 13">Periplasmic side</orientation>
    </subcellularLocation>
</comment>
<dbReference type="GO" id="GO:0030288">
    <property type="term" value="C:outer membrane-bounded periplasmic space"/>
    <property type="evidence" value="ECO:0007669"/>
    <property type="project" value="InterPro"/>
</dbReference>
<organism evidence="16 17">
    <name type="scientific">Pseudomonas denitrificans</name>
    <dbReference type="NCBI Taxonomy" id="43306"/>
    <lineage>
        <taxon>Bacteria</taxon>
        <taxon>Pseudomonadati</taxon>
        <taxon>Pseudomonadota</taxon>
        <taxon>Gammaproteobacteria</taxon>
        <taxon>Pseudomonadales</taxon>
        <taxon>Pseudomonadaceae</taxon>
        <taxon>Halopseudomonas</taxon>
    </lineage>
</organism>
<dbReference type="RefSeq" id="WP_151188156.1">
    <property type="nucleotide sequence ID" value="NZ_CP043626.1"/>
</dbReference>
<dbReference type="GO" id="GO:0015031">
    <property type="term" value="P:protein transport"/>
    <property type="evidence" value="ECO:0007669"/>
    <property type="project" value="UniProtKB-UniRule"/>
</dbReference>
<feature type="domain" description="TonB C-terminal" evidence="15">
    <location>
        <begin position="28"/>
        <end position="124"/>
    </location>
</feature>
<evidence type="ECO:0000256" key="2">
    <source>
        <dbReference type="ARBA" id="ARBA00006555"/>
    </source>
</evidence>
<keyword evidence="5 13" id="KW-1003">Cell membrane</keyword>
<dbReference type="GO" id="GO:0031992">
    <property type="term" value="F:energy transducer activity"/>
    <property type="evidence" value="ECO:0007669"/>
    <property type="project" value="InterPro"/>
</dbReference>
<evidence type="ECO:0000256" key="10">
    <source>
        <dbReference type="ARBA" id="ARBA00022989"/>
    </source>
</evidence>
<dbReference type="KEGG" id="pden:F1C79_17645"/>
<dbReference type="InterPro" id="IPR006260">
    <property type="entry name" value="TonB/TolA_C"/>
</dbReference>
<evidence type="ECO:0000313" key="16">
    <source>
        <dbReference type="EMBL" id="QEY73279.1"/>
    </source>
</evidence>
<dbReference type="AlphaFoldDB" id="A0A9X7N1M1"/>
<evidence type="ECO:0000256" key="7">
    <source>
        <dbReference type="ARBA" id="ARBA00022692"/>
    </source>
</evidence>
<evidence type="ECO:0000313" key="17">
    <source>
        <dbReference type="Proteomes" id="UP000326659"/>
    </source>
</evidence>
<reference evidence="16 17" key="1">
    <citation type="submission" date="2019-09" db="EMBL/GenBank/DDBJ databases">
        <title>Prosopis cineraria nodule microbiome.</title>
        <authorList>
            <person name="Chaluvadi S.R."/>
            <person name="Ali R."/>
            <person name="Wang X."/>
        </authorList>
    </citation>
    <scope>NUCLEOTIDE SEQUENCE [LARGE SCALE GENOMIC DNA]</scope>
    <source>
        <strain evidence="16 17">BG1</strain>
    </source>
</reference>
<dbReference type="Gene3D" id="3.30.2420.10">
    <property type="entry name" value="TonB"/>
    <property type="match status" value="1"/>
</dbReference>
<dbReference type="PANTHER" id="PTHR33446:SF8">
    <property type="entry name" value="PROTEIN TONB"/>
    <property type="match status" value="1"/>
</dbReference>
<evidence type="ECO:0000256" key="9">
    <source>
        <dbReference type="ARBA" id="ARBA00022927"/>
    </source>
</evidence>
<keyword evidence="13" id="KW-0735">Signal-anchor</keyword>
<evidence type="ECO:0000256" key="14">
    <source>
        <dbReference type="SAM" id="MobiDB-lite"/>
    </source>
</evidence>
<dbReference type="Proteomes" id="UP000326659">
    <property type="component" value="Chromosome"/>
</dbReference>
<keyword evidence="7" id="KW-0812">Transmembrane</keyword>